<protein>
    <submittedName>
        <fullName evidence="1">Uncharacterized protein</fullName>
    </submittedName>
</protein>
<evidence type="ECO:0000313" key="1">
    <source>
        <dbReference type="EMBL" id="TEB03988.1"/>
    </source>
</evidence>
<name>A0A4Y7R4I4_COPMI</name>
<dbReference type="Proteomes" id="UP000298030">
    <property type="component" value="Unassembled WGS sequence"/>
</dbReference>
<dbReference type="AlphaFoldDB" id="A0A4Y7R4I4"/>
<organism evidence="1 2">
    <name type="scientific">Coprinellus micaceus</name>
    <name type="common">Glistening ink-cap mushroom</name>
    <name type="synonym">Coprinus micaceus</name>
    <dbReference type="NCBI Taxonomy" id="71717"/>
    <lineage>
        <taxon>Eukaryota</taxon>
        <taxon>Fungi</taxon>
        <taxon>Dikarya</taxon>
        <taxon>Basidiomycota</taxon>
        <taxon>Agaricomycotina</taxon>
        <taxon>Agaricomycetes</taxon>
        <taxon>Agaricomycetidae</taxon>
        <taxon>Agaricales</taxon>
        <taxon>Agaricineae</taxon>
        <taxon>Psathyrellaceae</taxon>
        <taxon>Coprinellus</taxon>
    </lineage>
</organism>
<accession>A0A4Y7R4I4</accession>
<gene>
    <name evidence="1" type="ORF">FA13DRAFT_1322387</name>
</gene>
<proteinExistence type="predicted"/>
<reference evidence="1 2" key="1">
    <citation type="journal article" date="2019" name="Nat. Ecol. Evol.">
        <title>Megaphylogeny resolves global patterns of mushroom evolution.</title>
        <authorList>
            <person name="Varga T."/>
            <person name="Krizsan K."/>
            <person name="Foldi C."/>
            <person name="Dima B."/>
            <person name="Sanchez-Garcia M."/>
            <person name="Sanchez-Ramirez S."/>
            <person name="Szollosi G.J."/>
            <person name="Szarkandi J.G."/>
            <person name="Papp V."/>
            <person name="Albert L."/>
            <person name="Andreopoulos W."/>
            <person name="Angelini C."/>
            <person name="Antonin V."/>
            <person name="Barry K.W."/>
            <person name="Bougher N.L."/>
            <person name="Buchanan P."/>
            <person name="Buyck B."/>
            <person name="Bense V."/>
            <person name="Catcheside P."/>
            <person name="Chovatia M."/>
            <person name="Cooper J."/>
            <person name="Damon W."/>
            <person name="Desjardin D."/>
            <person name="Finy P."/>
            <person name="Geml J."/>
            <person name="Haridas S."/>
            <person name="Hughes K."/>
            <person name="Justo A."/>
            <person name="Karasinski D."/>
            <person name="Kautmanova I."/>
            <person name="Kiss B."/>
            <person name="Kocsube S."/>
            <person name="Kotiranta H."/>
            <person name="LaButti K.M."/>
            <person name="Lechner B.E."/>
            <person name="Liimatainen K."/>
            <person name="Lipzen A."/>
            <person name="Lukacs Z."/>
            <person name="Mihaltcheva S."/>
            <person name="Morgado L.N."/>
            <person name="Niskanen T."/>
            <person name="Noordeloos M.E."/>
            <person name="Ohm R.A."/>
            <person name="Ortiz-Santana B."/>
            <person name="Ovrebo C."/>
            <person name="Racz N."/>
            <person name="Riley R."/>
            <person name="Savchenko A."/>
            <person name="Shiryaev A."/>
            <person name="Soop K."/>
            <person name="Spirin V."/>
            <person name="Szebenyi C."/>
            <person name="Tomsovsky M."/>
            <person name="Tulloss R.E."/>
            <person name="Uehling J."/>
            <person name="Grigoriev I.V."/>
            <person name="Vagvolgyi C."/>
            <person name="Papp T."/>
            <person name="Martin F.M."/>
            <person name="Miettinen O."/>
            <person name="Hibbett D.S."/>
            <person name="Nagy L.G."/>
        </authorList>
    </citation>
    <scope>NUCLEOTIDE SEQUENCE [LARGE SCALE GENOMIC DNA]</scope>
    <source>
        <strain evidence="1 2">FP101781</strain>
    </source>
</reference>
<evidence type="ECO:0000313" key="2">
    <source>
        <dbReference type="Proteomes" id="UP000298030"/>
    </source>
</evidence>
<keyword evidence="2" id="KW-1185">Reference proteome</keyword>
<comment type="caution">
    <text evidence="1">The sequence shown here is derived from an EMBL/GenBank/DDBJ whole genome shotgun (WGS) entry which is preliminary data.</text>
</comment>
<sequence>MPDRIFIMRALLGFVPCRSVIRNHSAFRPAPRSSRFVLAPVPSPSAQVRMHWEGFSRLRLRAGAELKKL</sequence>
<dbReference type="EMBL" id="QPFP01000677">
    <property type="protein sequence ID" value="TEB03988.1"/>
    <property type="molecule type" value="Genomic_DNA"/>
</dbReference>